<reference evidence="1" key="1">
    <citation type="journal article" date="2019" name="Sci. Rep.">
        <title>Draft genome of Tanacetum cinerariifolium, the natural source of mosquito coil.</title>
        <authorList>
            <person name="Yamashiro T."/>
            <person name="Shiraishi A."/>
            <person name="Satake H."/>
            <person name="Nakayama K."/>
        </authorList>
    </citation>
    <scope>NUCLEOTIDE SEQUENCE</scope>
</reference>
<organism evidence="1">
    <name type="scientific">Tanacetum cinerariifolium</name>
    <name type="common">Dalmatian daisy</name>
    <name type="synonym">Chrysanthemum cinerariifolium</name>
    <dbReference type="NCBI Taxonomy" id="118510"/>
    <lineage>
        <taxon>Eukaryota</taxon>
        <taxon>Viridiplantae</taxon>
        <taxon>Streptophyta</taxon>
        <taxon>Embryophyta</taxon>
        <taxon>Tracheophyta</taxon>
        <taxon>Spermatophyta</taxon>
        <taxon>Magnoliopsida</taxon>
        <taxon>eudicotyledons</taxon>
        <taxon>Gunneridae</taxon>
        <taxon>Pentapetalae</taxon>
        <taxon>asterids</taxon>
        <taxon>campanulids</taxon>
        <taxon>Asterales</taxon>
        <taxon>Asteraceae</taxon>
        <taxon>Asteroideae</taxon>
        <taxon>Anthemideae</taxon>
        <taxon>Anthemidinae</taxon>
        <taxon>Tanacetum</taxon>
    </lineage>
</organism>
<gene>
    <name evidence="1" type="ORF">Tci_927659</name>
</gene>
<comment type="caution">
    <text evidence="1">The sequence shown here is derived from an EMBL/GenBank/DDBJ whole genome shotgun (WGS) entry which is preliminary data.</text>
</comment>
<sequence length="35" mass="3571">AGVAVVARAAPRGRHRAGAVWRVPERAPALGGLPQ</sequence>
<protein>
    <submittedName>
        <fullName evidence="1">Uncharacterized protein</fullName>
    </submittedName>
</protein>
<proteinExistence type="predicted"/>
<dbReference type="EMBL" id="BKCJ011820570">
    <property type="protein sequence ID" value="GFD55690.1"/>
    <property type="molecule type" value="Genomic_DNA"/>
</dbReference>
<name>A0A699XB89_TANCI</name>
<feature type="non-terminal residue" evidence="1">
    <location>
        <position position="1"/>
    </location>
</feature>
<dbReference type="AlphaFoldDB" id="A0A699XB89"/>
<evidence type="ECO:0000313" key="1">
    <source>
        <dbReference type="EMBL" id="GFD55690.1"/>
    </source>
</evidence>
<accession>A0A699XB89</accession>